<dbReference type="FunFam" id="1.20.900.10:FF:000009">
    <property type="entry name" value="Vav guanine nucleotide exchange factor 1"/>
    <property type="match status" value="1"/>
</dbReference>
<evidence type="ECO:0000313" key="21">
    <source>
        <dbReference type="Ensembl" id="ENSSAUP00010010433.1"/>
    </source>
</evidence>
<dbReference type="InterPro" id="IPR037832">
    <property type="entry name" value="PH_Vav"/>
</dbReference>
<dbReference type="InterPro" id="IPR036860">
    <property type="entry name" value="SH2_dom_sf"/>
</dbReference>
<evidence type="ECO:0000256" key="10">
    <source>
        <dbReference type="ARBA" id="ARBA00023288"/>
    </source>
</evidence>
<dbReference type="CDD" id="cd01223">
    <property type="entry name" value="PH_Vav"/>
    <property type="match status" value="1"/>
</dbReference>
<evidence type="ECO:0000256" key="1">
    <source>
        <dbReference type="ARBA" id="ARBA00022443"/>
    </source>
</evidence>
<dbReference type="PRINTS" id="PR00452">
    <property type="entry name" value="SH3DOMAIN"/>
</dbReference>
<keyword evidence="8 13" id="KW-0727">SH2 domain</keyword>
<dbReference type="SUPFAM" id="SSF55550">
    <property type="entry name" value="SH2 domain"/>
    <property type="match status" value="1"/>
</dbReference>
<dbReference type="Gene3D" id="2.30.29.30">
    <property type="entry name" value="Pleckstrin-homology domain (PH domain)/Phosphotyrosine-binding domain (PTB)"/>
    <property type="match status" value="1"/>
</dbReference>
<dbReference type="InterPro" id="IPR035729">
    <property type="entry name" value="VAV1_SH3_2"/>
</dbReference>
<reference evidence="21" key="3">
    <citation type="submission" date="2025-09" db="UniProtKB">
        <authorList>
            <consortium name="Ensembl"/>
        </authorList>
    </citation>
    <scope>IDENTIFICATION</scope>
</reference>
<dbReference type="InterPro" id="IPR001849">
    <property type="entry name" value="PH_domain"/>
</dbReference>
<evidence type="ECO:0000259" key="15">
    <source>
        <dbReference type="PROSITE" id="PS50001"/>
    </source>
</evidence>
<dbReference type="PROSITE" id="PS00741">
    <property type="entry name" value="DH_1"/>
    <property type="match status" value="1"/>
</dbReference>
<evidence type="ECO:0000259" key="16">
    <source>
        <dbReference type="PROSITE" id="PS50002"/>
    </source>
</evidence>
<dbReference type="Pfam" id="PF00017">
    <property type="entry name" value="SH2"/>
    <property type="match status" value="1"/>
</dbReference>
<dbReference type="InterPro" id="IPR000219">
    <property type="entry name" value="DH_dom"/>
</dbReference>
<keyword evidence="1 14" id="KW-0728">SH3 domain</keyword>
<keyword evidence="6" id="KW-0863">Zinc-finger</keyword>
<dbReference type="FunFam" id="2.30.30.40:FF:000072">
    <property type="entry name" value="Unconventional Myosin IB"/>
    <property type="match status" value="1"/>
</dbReference>
<dbReference type="Gene3D" id="2.30.30.40">
    <property type="entry name" value="SH3 Domains"/>
    <property type="match status" value="2"/>
</dbReference>
<evidence type="ECO:0000256" key="5">
    <source>
        <dbReference type="ARBA" id="ARBA00022737"/>
    </source>
</evidence>
<feature type="domain" description="SH2" evidence="15">
    <location>
        <begin position="640"/>
        <end position="674"/>
    </location>
</feature>
<evidence type="ECO:0000256" key="12">
    <source>
        <dbReference type="ARBA" id="ARBA00040640"/>
    </source>
</evidence>
<dbReference type="SUPFAM" id="SSF47576">
    <property type="entry name" value="Calponin-homology domain, CH-domain"/>
    <property type="match status" value="1"/>
</dbReference>
<evidence type="ECO:0000256" key="8">
    <source>
        <dbReference type="ARBA" id="ARBA00022999"/>
    </source>
</evidence>
<dbReference type="SMART" id="SM00325">
    <property type="entry name" value="RhoGEF"/>
    <property type="match status" value="1"/>
</dbReference>
<dbReference type="SMART" id="SM00326">
    <property type="entry name" value="SH3"/>
    <property type="match status" value="1"/>
</dbReference>
<keyword evidence="9" id="KW-0040">ANK repeat</keyword>
<dbReference type="InterPro" id="IPR036872">
    <property type="entry name" value="CH_dom_sf"/>
</dbReference>
<proteinExistence type="predicted"/>
<dbReference type="InterPro" id="IPR001331">
    <property type="entry name" value="GDS_CDC24_CS"/>
</dbReference>
<sequence>MELWRQCAVWLIDCRVLPDNHRVTWDGAQVCDLAQALRDGVLLCQLLNNLLHQAVNLREINLRPQMSQFLCLKNIRTFLGVCQAKFLLKKNELFEAFDLFDVRDFGKLTLTSSLCFMCFSDTVDEDDDLYDFVEDEENEGDEIYEDLMRTDEQPETKKTGVDKRECCLQEIKQTEEKYSDTLQSILQHFMKPLERFLQPQDIESIFINIEELANTHRNLLGELQTSIVHNGAKNLYQVFMDYKERLLPYGRYCSQVETATKHLDKLSNMREDIKMKLGECSNRANSGRFSLRDLLMVPMQRVLKYHLLLQELVKHTTDPGDKENLRTALDAMRDLAQSVNEVKRDNEIIRQITTFQLSIENMTQSLALYGRPKIDGELKVCSPEKKSKQDRYAFLFDKAMFVCKKKGGETFELKDIIELQNYQIRDETTGEKDNKKWSHVFLLLDCSGRCGYDLFFKTREVKKKWLEQFEMALSNMCPENSTANNHDFQMHCFEETTSCKACSMLLRGIFFQGYRCTRCKMAAHKECLGRVPACGRNSERGPRNNYLTLKLYLNVSFFSPSLSVSGYPKMEVCQEYYGLPPPPVGFGQPLHLSKGDIIELTRADADLPWWEVKTVDEQKHFILRAGEGMSRFMSVCFQAWFAGNMDRTAAKNLLMSRSDGTFLVRQKDGGEFELIQFYQKNSLKEYFKDVDTTLRTPYKQPEESNSANRGSMRSFGVARARYDFSARDRSELSLQEGDTIKILSKKGHSGWWKGEVYGRVGFFPANYVEEDYSDYC</sequence>
<dbReference type="GO" id="GO:0008270">
    <property type="term" value="F:zinc ion binding"/>
    <property type="evidence" value="ECO:0007669"/>
    <property type="project" value="UniProtKB-KW"/>
</dbReference>
<dbReference type="SUPFAM" id="SSF48065">
    <property type="entry name" value="DBL homology domain (DH-domain)"/>
    <property type="match status" value="1"/>
</dbReference>
<dbReference type="Pfam" id="PF00621">
    <property type="entry name" value="RhoGEF"/>
    <property type="match status" value="1"/>
</dbReference>
<dbReference type="InterPro" id="IPR022613">
    <property type="entry name" value="CH_CAMSAP_2"/>
</dbReference>
<dbReference type="AlphaFoldDB" id="A0A671U9I4"/>
<dbReference type="Ensembl" id="ENSSAUT00010011077.1">
    <property type="protein sequence ID" value="ENSSAUP00010010433.1"/>
    <property type="gene ID" value="ENSSAUG00010003790.1"/>
</dbReference>
<keyword evidence="7" id="KW-0862">Zinc</keyword>
<dbReference type="CDD" id="cd00160">
    <property type="entry name" value="RhoGEF"/>
    <property type="match status" value="1"/>
</dbReference>
<accession>A0A671U9I4</accession>
<dbReference type="PANTHER" id="PTHR45818">
    <property type="entry name" value="PROTEIN VAV"/>
    <property type="match status" value="1"/>
</dbReference>
<dbReference type="Pfam" id="PF00130">
    <property type="entry name" value="C1_1"/>
    <property type="match status" value="1"/>
</dbReference>
<keyword evidence="4" id="KW-0479">Metal-binding</keyword>
<evidence type="ECO:0000256" key="6">
    <source>
        <dbReference type="ARBA" id="ARBA00022771"/>
    </source>
</evidence>
<dbReference type="Gene3D" id="3.30.60.20">
    <property type="match status" value="1"/>
</dbReference>
<dbReference type="GO" id="GO:0016477">
    <property type="term" value="P:cell migration"/>
    <property type="evidence" value="ECO:0007669"/>
    <property type="project" value="TreeGrafter"/>
</dbReference>
<dbReference type="Gene3D" id="3.30.505.10">
    <property type="entry name" value="SH2 domain"/>
    <property type="match status" value="1"/>
</dbReference>
<dbReference type="Pfam" id="PF00018">
    <property type="entry name" value="SH3_1"/>
    <property type="match status" value="1"/>
</dbReference>
<dbReference type="PROSITE" id="PS50021">
    <property type="entry name" value="CH"/>
    <property type="match status" value="1"/>
</dbReference>
<evidence type="ECO:0000256" key="7">
    <source>
        <dbReference type="ARBA" id="ARBA00022833"/>
    </source>
</evidence>
<evidence type="ECO:0000313" key="22">
    <source>
        <dbReference type="Proteomes" id="UP000472265"/>
    </source>
</evidence>
<reference evidence="21" key="1">
    <citation type="submission" date="2021-04" db="EMBL/GenBank/DDBJ databases">
        <authorList>
            <consortium name="Wellcome Sanger Institute Data Sharing"/>
        </authorList>
    </citation>
    <scope>NUCLEOTIDE SEQUENCE [LARGE SCALE GENOMIC DNA]</scope>
</reference>
<evidence type="ECO:0000256" key="14">
    <source>
        <dbReference type="PROSITE-ProRule" id="PRU00192"/>
    </source>
</evidence>
<dbReference type="GO" id="GO:0005085">
    <property type="term" value="F:guanyl-nucleotide exchange factor activity"/>
    <property type="evidence" value="ECO:0007669"/>
    <property type="project" value="UniProtKB-KW"/>
</dbReference>
<dbReference type="GO" id="GO:0005737">
    <property type="term" value="C:cytoplasm"/>
    <property type="evidence" value="ECO:0007669"/>
    <property type="project" value="TreeGrafter"/>
</dbReference>
<keyword evidence="3" id="KW-0344">Guanine-nucleotide releasing factor</keyword>
<name>A0A671U9I4_SPAAU</name>
<evidence type="ECO:0000256" key="2">
    <source>
        <dbReference type="ARBA" id="ARBA00022553"/>
    </source>
</evidence>
<keyword evidence="10" id="KW-0449">Lipoprotein</keyword>
<keyword evidence="22" id="KW-1185">Reference proteome</keyword>
<dbReference type="InterPro" id="IPR035899">
    <property type="entry name" value="DBL_dom_sf"/>
</dbReference>
<dbReference type="SMART" id="SM00109">
    <property type="entry name" value="C1"/>
    <property type="match status" value="1"/>
</dbReference>
<dbReference type="SUPFAM" id="SSF50044">
    <property type="entry name" value="SH3-domain"/>
    <property type="match status" value="1"/>
</dbReference>
<dbReference type="InterPro" id="IPR002219">
    <property type="entry name" value="PKC_DAG/PE"/>
</dbReference>
<dbReference type="PROSITE" id="PS50003">
    <property type="entry name" value="PH_DOMAIN"/>
    <property type="match status" value="1"/>
</dbReference>
<dbReference type="PROSITE" id="PS50010">
    <property type="entry name" value="DH_2"/>
    <property type="match status" value="1"/>
</dbReference>
<dbReference type="Pfam" id="PF11971">
    <property type="entry name" value="CAMSAP_CH"/>
    <property type="match status" value="1"/>
</dbReference>
<reference evidence="21" key="2">
    <citation type="submission" date="2025-08" db="UniProtKB">
        <authorList>
            <consortium name="Ensembl"/>
        </authorList>
    </citation>
    <scope>IDENTIFICATION</scope>
</reference>
<feature type="domain" description="PH" evidence="17">
    <location>
        <begin position="371"/>
        <end position="474"/>
    </location>
</feature>
<dbReference type="SUPFAM" id="SSF50729">
    <property type="entry name" value="PH domain-like"/>
    <property type="match status" value="1"/>
</dbReference>
<evidence type="ECO:0000256" key="11">
    <source>
        <dbReference type="ARBA" id="ARBA00037432"/>
    </source>
</evidence>
<keyword evidence="5" id="KW-0677">Repeat</keyword>
<dbReference type="InterPro" id="IPR036028">
    <property type="entry name" value="SH3-like_dom_sf"/>
</dbReference>
<keyword evidence="2" id="KW-0597">Phosphoprotein</keyword>
<dbReference type="PROSITE" id="PS50081">
    <property type="entry name" value="ZF_DAG_PE_2"/>
    <property type="match status" value="1"/>
</dbReference>
<dbReference type="InterPro" id="IPR055251">
    <property type="entry name" value="SOS1_NGEF_PH"/>
</dbReference>
<evidence type="ECO:0000256" key="13">
    <source>
        <dbReference type="PROSITE-ProRule" id="PRU00191"/>
    </source>
</evidence>
<dbReference type="SMART" id="SM00033">
    <property type="entry name" value="CH"/>
    <property type="match status" value="1"/>
</dbReference>
<dbReference type="InterPro" id="IPR001715">
    <property type="entry name" value="CH_dom"/>
</dbReference>
<feature type="domain" description="DH" evidence="18">
    <location>
        <begin position="163"/>
        <end position="342"/>
    </location>
</feature>
<dbReference type="GeneTree" id="ENSGT00940000159125"/>
<feature type="domain" description="Phorbol-ester/DAG-type" evidence="20">
    <location>
        <begin position="485"/>
        <end position="534"/>
    </location>
</feature>
<dbReference type="Proteomes" id="UP000472265">
    <property type="component" value="Chromosome 1"/>
</dbReference>
<dbReference type="PROSITE" id="PS50002">
    <property type="entry name" value="SH3"/>
    <property type="match status" value="1"/>
</dbReference>
<dbReference type="Gene3D" id="1.10.418.10">
    <property type="entry name" value="Calponin-like domain"/>
    <property type="match status" value="1"/>
</dbReference>
<feature type="domain" description="Calponin-homology (CH)" evidence="19">
    <location>
        <begin position="1"/>
        <end position="119"/>
    </location>
</feature>
<feature type="domain" description="SH3" evidence="16">
    <location>
        <begin position="713"/>
        <end position="773"/>
    </location>
</feature>
<dbReference type="Pfam" id="PF22697">
    <property type="entry name" value="SOS1_NGEF_PH"/>
    <property type="match status" value="1"/>
</dbReference>
<dbReference type="InterPro" id="IPR000980">
    <property type="entry name" value="SH2"/>
</dbReference>
<evidence type="ECO:0000256" key="4">
    <source>
        <dbReference type="ARBA" id="ARBA00022723"/>
    </source>
</evidence>
<gene>
    <name evidence="21" type="primary">VAV1</name>
</gene>
<dbReference type="Gene3D" id="1.20.900.10">
    <property type="entry name" value="Dbl homology (DH) domain"/>
    <property type="match status" value="1"/>
</dbReference>
<dbReference type="PROSITE" id="PS00479">
    <property type="entry name" value="ZF_DAG_PE_1"/>
    <property type="match status" value="1"/>
</dbReference>
<dbReference type="SMART" id="SM00233">
    <property type="entry name" value="PH"/>
    <property type="match status" value="1"/>
</dbReference>
<dbReference type="CDD" id="cd11976">
    <property type="entry name" value="SH3_VAV1_2"/>
    <property type="match status" value="1"/>
</dbReference>
<dbReference type="InterPro" id="IPR011993">
    <property type="entry name" value="PH-like_dom_sf"/>
</dbReference>
<protein>
    <recommendedName>
        <fullName evidence="12">Osteoclast-stimulating factor 1</fullName>
    </recommendedName>
</protein>
<evidence type="ECO:0000256" key="3">
    <source>
        <dbReference type="ARBA" id="ARBA00022658"/>
    </source>
</evidence>
<dbReference type="PROSITE" id="PS50001">
    <property type="entry name" value="SH2"/>
    <property type="match status" value="1"/>
</dbReference>
<dbReference type="PANTHER" id="PTHR45818:SF2">
    <property type="entry name" value="PROTO-ONCOGENE VAV"/>
    <property type="match status" value="1"/>
</dbReference>
<evidence type="ECO:0000259" key="20">
    <source>
        <dbReference type="PROSITE" id="PS50081"/>
    </source>
</evidence>
<evidence type="ECO:0000256" key="9">
    <source>
        <dbReference type="ARBA" id="ARBA00023043"/>
    </source>
</evidence>
<dbReference type="InterPro" id="IPR001452">
    <property type="entry name" value="SH3_domain"/>
</dbReference>
<dbReference type="FunFam" id="3.30.60.20:FF:000015">
    <property type="entry name" value="Vav guanine nucleotide exchange factor 1"/>
    <property type="match status" value="1"/>
</dbReference>
<dbReference type="GO" id="GO:0035556">
    <property type="term" value="P:intracellular signal transduction"/>
    <property type="evidence" value="ECO:0007669"/>
    <property type="project" value="InterPro"/>
</dbReference>
<evidence type="ECO:0000259" key="18">
    <source>
        <dbReference type="PROSITE" id="PS50010"/>
    </source>
</evidence>
<organism evidence="21 22">
    <name type="scientific">Sparus aurata</name>
    <name type="common">Gilthead sea bream</name>
    <dbReference type="NCBI Taxonomy" id="8175"/>
    <lineage>
        <taxon>Eukaryota</taxon>
        <taxon>Metazoa</taxon>
        <taxon>Chordata</taxon>
        <taxon>Craniata</taxon>
        <taxon>Vertebrata</taxon>
        <taxon>Euteleostomi</taxon>
        <taxon>Actinopterygii</taxon>
        <taxon>Neopterygii</taxon>
        <taxon>Teleostei</taxon>
        <taxon>Neoteleostei</taxon>
        <taxon>Acanthomorphata</taxon>
        <taxon>Eupercaria</taxon>
        <taxon>Spariformes</taxon>
        <taxon>Sparidae</taxon>
        <taxon>Sparus</taxon>
    </lineage>
</organism>
<comment type="function">
    <text evidence="11">Induces bone resorption, acting probably through a signaling cascade which results in the secretion of factor(s) enhancing osteoclast formation and activity.</text>
</comment>
<evidence type="ECO:0000259" key="19">
    <source>
        <dbReference type="PROSITE" id="PS50021"/>
    </source>
</evidence>
<evidence type="ECO:0000259" key="17">
    <source>
        <dbReference type="PROSITE" id="PS50003"/>
    </source>
</evidence>